<dbReference type="AlphaFoldDB" id="I3IR64"/>
<keyword evidence="8" id="KW-1185">Reference proteome</keyword>
<feature type="domain" description="Radical SAM core" evidence="6">
    <location>
        <begin position="196"/>
        <end position="432"/>
    </location>
</feature>
<keyword evidence="5" id="KW-0411">Iron-sulfur</keyword>
<dbReference type="InterPro" id="IPR051198">
    <property type="entry name" value="BchE-like"/>
</dbReference>
<dbReference type="OrthoDB" id="9762608at2"/>
<dbReference type="GO" id="GO:0051539">
    <property type="term" value="F:4 iron, 4 sulfur cluster binding"/>
    <property type="evidence" value="ECO:0007669"/>
    <property type="project" value="UniProtKB-KW"/>
</dbReference>
<dbReference type="InterPro" id="IPR007197">
    <property type="entry name" value="rSAM"/>
</dbReference>
<dbReference type="InterPro" id="IPR034466">
    <property type="entry name" value="Methyltransferase_Class_B"/>
</dbReference>
<keyword evidence="2" id="KW-0949">S-adenosyl-L-methionine</keyword>
<dbReference type="InterPro" id="IPR006638">
    <property type="entry name" value="Elp3/MiaA/NifB-like_rSAM"/>
</dbReference>
<dbReference type="SFLD" id="SFLDG01123">
    <property type="entry name" value="methyltransferase_(Class_B)"/>
    <property type="match status" value="1"/>
</dbReference>
<dbReference type="SFLD" id="SFLDG01082">
    <property type="entry name" value="B12-binding_domain_containing"/>
    <property type="match status" value="1"/>
</dbReference>
<dbReference type="EMBL" id="BAFH01000004">
    <property type="protein sequence ID" value="GAB64209.1"/>
    <property type="molecule type" value="Genomic_DNA"/>
</dbReference>
<accession>I3IR64</accession>
<evidence type="ECO:0000256" key="3">
    <source>
        <dbReference type="ARBA" id="ARBA00022723"/>
    </source>
</evidence>
<proteinExistence type="predicted"/>
<dbReference type="PROSITE" id="PS51918">
    <property type="entry name" value="RADICAL_SAM"/>
    <property type="match status" value="1"/>
</dbReference>
<evidence type="ECO:0000256" key="4">
    <source>
        <dbReference type="ARBA" id="ARBA00023004"/>
    </source>
</evidence>
<dbReference type="Pfam" id="PF04055">
    <property type="entry name" value="Radical_SAM"/>
    <property type="match status" value="1"/>
</dbReference>
<evidence type="ECO:0000256" key="1">
    <source>
        <dbReference type="ARBA" id="ARBA00001966"/>
    </source>
</evidence>
<reference evidence="7 8" key="1">
    <citation type="journal article" date="2012" name="FEBS Lett.">
        <title>Anammox organism KSU-1 expresses a NirK-type copper-containing nitrite reductase instead of a NirS-type with cytochrome cd1.</title>
        <authorList>
            <person name="Hira D."/>
            <person name="Toh H."/>
            <person name="Migita C.T."/>
            <person name="Okubo H."/>
            <person name="Nishiyama T."/>
            <person name="Hattori M."/>
            <person name="Furukawa K."/>
            <person name="Fujii T."/>
        </authorList>
    </citation>
    <scope>NUCLEOTIDE SEQUENCE [LARGE SCALE GENOMIC DNA]</scope>
</reference>
<dbReference type="SMART" id="SM00729">
    <property type="entry name" value="Elp3"/>
    <property type="match status" value="1"/>
</dbReference>
<evidence type="ECO:0000259" key="6">
    <source>
        <dbReference type="PROSITE" id="PS51918"/>
    </source>
</evidence>
<evidence type="ECO:0000256" key="2">
    <source>
        <dbReference type="ARBA" id="ARBA00022691"/>
    </source>
</evidence>
<keyword evidence="4" id="KW-0408">Iron</keyword>
<comment type="caution">
    <text evidence="7">The sequence shown here is derived from an EMBL/GenBank/DDBJ whole genome shotgun (WGS) entry which is preliminary data.</text>
</comment>
<evidence type="ECO:0000256" key="5">
    <source>
        <dbReference type="ARBA" id="ARBA00023014"/>
    </source>
</evidence>
<dbReference type="SUPFAM" id="SSF102114">
    <property type="entry name" value="Radical SAM enzymes"/>
    <property type="match status" value="1"/>
</dbReference>
<dbReference type="GO" id="GO:0003824">
    <property type="term" value="F:catalytic activity"/>
    <property type="evidence" value="ECO:0007669"/>
    <property type="project" value="InterPro"/>
</dbReference>
<evidence type="ECO:0000313" key="7">
    <source>
        <dbReference type="EMBL" id="GAB64209.1"/>
    </source>
</evidence>
<dbReference type="STRING" id="247490.KSU1_D0900"/>
<sequence>MKVLLLSSPYISGYMRNARCDFVSLSGTQWYPILLGYCGAWLEKCGYQVKLVDAPAYNLDHKTTEKMVTDYKPDWLIVYTGRISEDNDIALADRLTEKIGCEPILVGPYASIFPKETLRKTRSIRRLITGEFELPVQDVIEGKADKDIPNLVYKEGDDVIQNPERPYLNTEQLNQIPFLSRFFKRHLHIYRYKTISEPYPFMDIMTGRGCKWGYCTYCLWVNSYIKGSTYNCRSIDNVIEELWFISKEMPEIRSLMLQDDTFTEERIIEFCEAKLKTGIKLSWSCYARGNISYDVLKLMKKANCLNLHVGFESADKSILSKIKKGVTKDGMTRFALDAKRVGLRIHGDFGIGFPDETRESIHETVDWACEIRPHTVQFQLMIPFPGTPFYAELKEKGWIKNGAPNYPELSMKELESLAKRAYRRFYISLPFAKQVLRNPYEMLFSRIETYCRAIPAVFWKRYIR</sequence>
<name>I3IR64_9BACT</name>
<dbReference type="Gene3D" id="3.80.30.20">
    <property type="entry name" value="tm_1862 like domain"/>
    <property type="match status" value="1"/>
</dbReference>
<organism evidence="7 8">
    <name type="scientific">Candidatus Jettenia caeni</name>
    <dbReference type="NCBI Taxonomy" id="247490"/>
    <lineage>
        <taxon>Bacteria</taxon>
        <taxon>Pseudomonadati</taxon>
        <taxon>Planctomycetota</taxon>
        <taxon>Candidatus Brocadiia</taxon>
        <taxon>Candidatus Brocadiales</taxon>
        <taxon>Candidatus Brocadiaceae</taxon>
        <taxon>Candidatus Jettenia</taxon>
    </lineage>
</organism>
<dbReference type="PANTHER" id="PTHR43409">
    <property type="entry name" value="ANAEROBIC MAGNESIUM-PROTOPORPHYRIN IX MONOMETHYL ESTER CYCLASE-RELATED"/>
    <property type="match status" value="1"/>
</dbReference>
<dbReference type="GO" id="GO:0046872">
    <property type="term" value="F:metal ion binding"/>
    <property type="evidence" value="ECO:0007669"/>
    <property type="project" value="UniProtKB-KW"/>
</dbReference>
<dbReference type="Proteomes" id="UP000002985">
    <property type="component" value="Unassembled WGS sequence"/>
</dbReference>
<dbReference type="eggNOG" id="COG1032">
    <property type="taxonomic scope" value="Bacteria"/>
</dbReference>
<dbReference type="GO" id="GO:0005829">
    <property type="term" value="C:cytosol"/>
    <property type="evidence" value="ECO:0007669"/>
    <property type="project" value="TreeGrafter"/>
</dbReference>
<dbReference type="PANTHER" id="PTHR43409:SF16">
    <property type="entry name" value="SLR0320 PROTEIN"/>
    <property type="match status" value="1"/>
</dbReference>
<dbReference type="InterPro" id="IPR058240">
    <property type="entry name" value="rSAM_sf"/>
</dbReference>
<evidence type="ECO:0000313" key="8">
    <source>
        <dbReference type="Proteomes" id="UP000002985"/>
    </source>
</evidence>
<dbReference type="SFLD" id="SFLDS00029">
    <property type="entry name" value="Radical_SAM"/>
    <property type="match status" value="1"/>
</dbReference>
<keyword evidence="3" id="KW-0479">Metal-binding</keyword>
<protein>
    <recommendedName>
        <fullName evidence="6">Radical SAM core domain-containing protein</fullName>
    </recommendedName>
</protein>
<comment type="cofactor">
    <cofactor evidence="1">
        <name>[4Fe-4S] cluster</name>
        <dbReference type="ChEBI" id="CHEBI:49883"/>
    </cofactor>
</comment>
<dbReference type="InterPro" id="IPR023404">
    <property type="entry name" value="rSAM_horseshoe"/>
</dbReference>
<gene>
    <name evidence="7" type="ORF">KSU1_D0900</name>
</gene>